<gene>
    <name evidence="1" type="primary">KAFR0C05140</name>
    <name evidence="1" type="ORF">KAFR_0C05140</name>
</gene>
<keyword evidence="2" id="KW-1185">Reference proteome</keyword>
<organism evidence="1 2">
    <name type="scientific">Kazachstania africana (strain ATCC 22294 / BCRC 22015 / CBS 2517 / CECT 1963 / NBRC 1671 / NRRL Y-8276)</name>
    <name type="common">Yeast</name>
    <name type="synonym">Kluyveromyces africanus</name>
    <dbReference type="NCBI Taxonomy" id="1071382"/>
    <lineage>
        <taxon>Eukaryota</taxon>
        <taxon>Fungi</taxon>
        <taxon>Dikarya</taxon>
        <taxon>Ascomycota</taxon>
        <taxon>Saccharomycotina</taxon>
        <taxon>Saccharomycetes</taxon>
        <taxon>Saccharomycetales</taxon>
        <taxon>Saccharomycetaceae</taxon>
        <taxon>Kazachstania</taxon>
    </lineage>
</organism>
<dbReference type="AlphaFoldDB" id="H2AT05"/>
<dbReference type="HOGENOM" id="CLU_029218_0_0_1"/>
<dbReference type="Proteomes" id="UP000005220">
    <property type="component" value="Chromosome 3"/>
</dbReference>
<evidence type="ECO:0000313" key="2">
    <source>
        <dbReference type="Proteomes" id="UP000005220"/>
    </source>
</evidence>
<dbReference type="KEGG" id="kaf:KAFR_0C05140"/>
<dbReference type="InParanoid" id="H2AT05"/>
<sequence>MIRYCIRFIHTTKGCKNSIDLVYENFVKGKPSKTVSKKLIVPIEGKSSSYTIIDRWLLDSIDPQVSNSSHGTRCELRLATVLKTLQRLRSANKNDLYFQLLNKIHSTNINWIPKLRNAQLSVPDELYYEVSTMLYKLSITQNYEDNLLLSKFILCFLKDFNPTDKGNLQTRVRFFKNCLTPITKSGSMALVESGLKLLPTGDKVLTNTLTYLVLMSFYNETNQLLRLVDHIKHKEIMVHGVVDISIFESLLAKVLRNLLNNGLEEDAQYLLEKCVIDWNLRFNDHNISSFDELCRKFAYFRLLDKLSLLTNSVQPLEILPLKSNLFDNSAFEKFLSHWQGNQNKTNAEKCEGIDFAITKLPRTGSSLEVWSTRLEEILKYQEETLSEESTKKMTINLILTRLAGEKSFGFLLQILSKLYFELNFDIPLSQCVLTGMKKNSGYHTLFKSISSSSSAFMTGLKLFCFLQDFNYEFTTDDFKYLTSKANTLKTFDNQFSLTTFYSIQFLKLFGHNFYNKEEEKWSMRANDFGIFFEDSAIMKNVKKFYEASQGSIITDDTLRTIFGESYNDPTSINGVKEQLLPILRKNDSILNSYDDASNDYVLSIDLKYSEDLMALLDAIEE</sequence>
<dbReference type="EMBL" id="HE650823">
    <property type="protein sequence ID" value="CCF57505.1"/>
    <property type="molecule type" value="Genomic_DNA"/>
</dbReference>
<dbReference type="GeneID" id="13885423"/>
<accession>H2AT05</accession>
<dbReference type="Pfam" id="PF13762">
    <property type="entry name" value="MNE1"/>
    <property type="match status" value="1"/>
</dbReference>
<reference evidence="1 2" key="1">
    <citation type="journal article" date="2011" name="Proc. Natl. Acad. Sci. U.S.A.">
        <title>Evolutionary erosion of yeast sex chromosomes by mating-type switching accidents.</title>
        <authorList>
            <person name="Gordon J.L."/>
            <person name="Armisen D."/>
            <person name="Proux-Wera E."/>
            <person name="Oheigeartaigh S.S."/>
            <person name="Byrne K.P."/>
            <person name="Wolfe K.H."/>
        </authorList>
    </citation>
    <scope>NUCLEOTIDE SEQUENCE [LARGE SCALE GENOMIC DNA]</scope>
    <source>
        <strain evidence="2">ATCC 22294 / BCRC 22015 / CBS 2517 / CECT 1963 / NBRC 1671 / NRRL Y-8276</strain>
    </source>
</reference>
<dbReference type="GO" id="GO:1990904">
    <property type="term" value="C:ribonucleoprotein complex"/>
    <property type="evidence" value="ECO:0007669"/>
    <property type="project" value="InterPro"/>
</dbReference>
<evidence type="ECO:0008006" key="3">
    <source>
        <dbReference type="Google" id="ProtNLM"/>
    </source>
</evidence>
<evidence type="ECO:0000313" key="1">
    <source>
        <dbReference type="EMBL" id="CCF57505.1"/>
    </source>
</evidence>
<dbReference type="OrthoDB" id="4041451at2759"/>
<proteinExistence type="predicted"/>
<dbReference type="RefSeq" id="XP_003956640.1">
    <property type="nucleotide sequence ID" value="XM_003956591.1"/>
</dbReference>
<dbReference type="FunCoup" id="H2AT05">
    <property type="interactions" value="23"/>
</dbReference>
<name>H2AT05_KAZAF</name>
<dbReference type="GO" id="GO:0000372">
    <property type="term" value="P:Group I intron splicing"/>
    <property type="evidence" value="ECO:0007669"/>
    <property type="project" value="InterPro"/>
</dbReference>
<dbReference type="InterPro" id="IPR025694">
    <property type="entry name" value="MNE1"/>
</dbReference>
<dbReference type="eggNOG" id="ENOG502S10A">
    <property type="taxonomic scope" value="Eukaryota"/>
</dbReference>
<protein>
    <recommendedName>
        <fullName evidence="3">ATPase expression protein 1</fullName>
    </recommendedName>
</protein>